<protein>
    <submittedName>
        <fullName evidence="1">Uncharacterized protein</fullName>
    </submittedName>
</protein>
<dbReference type="EMBL" id="AONI01000008">
    <property type="protein sequence ID" value="EPX80886.1"/>
    <property type="molecule type" value="Genomic_DNA"/>
</dbReference>
<evidence type="ECO:0000313" key="1">
    <source>
        <dbReference type="EMBL" id="EPX80886.1"/>
    </source>
</evidence>
<dbReference type="AlphaFoldDB" id="S9QHE1"/>
<dbReference type="HOGENOM" id="CLU_3312282_0_0_5"/>
<reference evidence="2" key="1">
    <citation type="journal article" date="2013" name="Stand. Genomic Sci.">
        <title>Genome sequence of the Litoreibacter arenae type strain (DSM 19593(T)), a member of the Roseobacter clade isolated from sea sand.</title>
        <authorList>
            <person name="Riedel T."/>
            <person name="Fiebig A."/>
            <person name="Petersen J."/>
            <person name="Gronow S."/>
            <person name="Kyrpides N.C."/>
            <person name="Goker M."/>
            <person name="Klenk H.P."/>
        </authorList>
    </citation>
    <scope>NUCLEOTIDE SEQUENCE [LARGE SCALE GENOMIC DNA]</scope>
    <source>
        <strain evidence="2">DSM 19593</strain>
    </source>
</reference>
<gene>
    <name evidence="1" type="ORF">thalar_01108</name>
</gene>
<dbReference type="Proteomes" id="UP000015351">
    <property type="component" value="Unassembled WGS sequence"/>
</dbReference>
<keyword evidence="2" id="KW-1185">Reference proteome</keyword>
<proteinExistence type="predicted"/>
<sequence length="39" mass="3988">MEGSEASLSAICNRLTAMGGNICEAMKSGVSRDIEAGAR</sequence>
<accession>S9QHE1</accession>
<evidence type="ECO:0000313" key="2">
    <source>
        <dbReference type="Proteomes" id="UP000015351"/>
    </source>
</evidence>
<name>S9QHE1_9RHOB</name>
<comment type="caution">
    <text evidence="1">The sequence shown here is derived from an EMBL/GenBank/DDBJ whole genome shotgun (WGS) entry which is preliminary data.</text>
</comment>
<organism evidence="1 2">
    <name type="scientific">Litoreibacter arenae DSM 19593</name>
    <dbReference type="NCBI Taxonomy" id="1123360"/>
    <lineage>
        <taxon>Bacteria</taxon>
        <taxon>Pseudomonadati</taxon>
        <taxon>Pseudomonadota</taxon>
        <taxon>Alphaproteobacteria</taxon>
        <taxon>Rhodobacterales</taxon>
        <taxon>Roseobacteraceae</taxon>
        <taxon>Litoreibacter</taxon>
    </lineage>
</organism>